<dbReference type="AlphaFoldDB" id="A0A2T7BDS7"/>
<protein>
    <submittedName>
        <fullName evidence="1">Mutarotase</fullName>
    </submittedName>
</protein>
<proteinExistence type="predicted"/>
<name>A0A2T7BDS7_9BACT</name>
<dbReference type="OrthoDB" id="2326088at2"/>
<dbReference type="Gene3D" id="3.90.1140.10">
    <property type="entry name" value="Cyclic phosphodiesterase"/>
    <property type="match status" value="1"/>
</dbReference>
<sequence>MNHLATHYNTLYQTAVQKIYAGQYETDPLIDDPTDTRRGLTLLIRPDEIIRSRIRHFLDQLALVAPGQYFYPASDMHVTVMAVISAVPGFTVDQIDPKAYEALVQRSLAGIQPFQLDFRGLTASPAGVLVQGFPGGAALNDIRDQLRANFKTSTLPQSLDARYPIQTAHLTIARLRQPLADVPTYLEMIEKYRSVHFGTMQAHQLELVYNDWYQRAAHTQKLAQFALGSQKTM</sequence>
<keyword evidence="2" id="KW-1185">Reference proteome</keyword>
<accession>A0A2T7BDS7</accession>
<dbReference type="SUPFAM" id="SSF55144">
    <property type="entry name" value="LigT-like"/>
    <property type="match status" value="1"/>
</dbReference>
<evidence type="ECO:0000313" key="2">
    <source>
        <dbReference type="Proteomes" id="UP000244450"/>
    </source>
</evidence>
<evidence type="ECO:0000313" key="1">
    <source>
        <dbReference type="EMBL" id="PUZ23249.1"/>
    </source>
</evidence>
<gene>
    <name evidence="1" type="ORF">DCC81_22915</name>
</gene>
<comment type="caution">
    <text evidence="1">The sequence shown here is derived from an EMBL/GenBank/DDBJ whole genome shotgun (WGS) entry which is preliminary data.</text>
</comment>
<dbReference type="Pfam" id="PF13563">
    <property type="entry name" value="2_5_RNA_ligase2"/>
    <property type="match status" value="1"/>
</dbReference>
<organism evidence="1 2">
    <name type="scientific">Chitinophaga parva</name>
    <dbReference type="NCBI Taxonomy" id="2169414"/>
    <lineage>
        <taxon>Bacteria</taxon>
        <taxon>Pseudomonadati</taxon>
        <taxon>Bacteroidota</taxon>
        <taxon>Chitinophagia</taxon>
        <taxon>Chitinophagales</taxon>
        <taxon>Chitinophagaceae</taxon>
        <taxon>Chitinophaga</taxon>
    </lineage>
</organism>
<reference evidence="1 2" key="1">
    <citation type="submission" date="2018-04" db="EMBL/GenBank/DDBJ databases">
        <title>Chitinophaga fuyangensis sp. nov., isolated from soil in a chemical factory.</title>
        <authorList>
            <person name="Chen K."/>
        </authorList>
    </citation>
    <scope>NUCLEOTIDE SEQUENCE [LARGE SCALE GENOMIC DNA]</scope>
    <source>
        <strain evidence="1 2">LY-1</strain>
    </source>
</reference>
<dbReference type="Proteomes" id="UP000244450">
    <property type="component" value="Unassembled WGS sequence"/>
</dbReference>
<dbReference type="EMBL" id="QCYK01000003">
    <property type="protein sequence ID" value="PUZ23249.1"/>
    <property type="molecule type" value="Genomic_DNA"/>
</dbReference>
<dbReference type="InterPro" id="IPR009097">
    <property type="entry name" value="Cyclic_Pdiesterase"/>
</dbReference>